<accession>A0ABQ1WB33</accession>
<dbReference type="InterPro" id="IPR036390">
    <property type="entry name" value="WH_DNA-bd_sf"/>
</dbReference>
<dbReference type="InterPro" id="IPR043129">
    <property type="entry name" value="ATPase_NBD"/>
</dbReference>
<dbReference type="InterPro" id="IPR000600">
    <property type="entry name" value="ROK"/>
</dbReference>
<protein>
    <submittedName>
        <fullName evidence="2">Transcriptional regulator</fullName>
    </submittedName>
</protein>
<dbReference type="Pfam" id="PF00480">
    <property type="entry name" value="ROK"/>
    <property type="match status" value="1"/>
</dbReference>
<organism evidence="2 3">
    <name type="scientific">Pontibacter amylolyticus</name>
    <dbReference type="NCBI Taxonomy" id="1424080"/>
    <lineage>
        <taxon>Bacteria</taxon>
        <taxon>Pseudomonadati</taxon>
        <taxon>Bacteroidota</taxon>
        <taxon>Cytophagia</taxon>
        <taxon>Cytophagales</taxon>
        <taxon>Hymenobacteraceae</taxon>
        <taxon>Pontibacter</taxon>
    </lineage>
</organism>
<dbReference type="RefSeq" id="WP_188502349.1">
    <property type="nucleotide sequence ID" value="NZ_BMFP01000006.1"/>
</dbReference>
<dbReference type="PANTHER" id="PTHR18964">
    <property type="entry name" value="ROK (REPRESSOR, ORF, KINASE) FAMILY"/>
    <property type="match status" value="1"/>
</dbReference>
<dbReference type="Gene3D" id="1.10.10.10">
    <property type="entry name" value="Winged helix-like DNA-binding domain superfamily/Winged helix DNA-binding domain"/>
    <property type="match status" value="1"/>
</dbReference>
<dbReference type="Proteomes" id="UP000634043">
    <property type="component" value="Unassembled WGS sequence"/>
</dbReference>
<dbReference type="PROSITE" id="PS01125">
    <property type="entry name" value="ROK"/>
    <property type="match status" value="1"/>
</dbReference>
<keyword evidence="3" id="KW-1185">Reference proteome</keyword>
<evidence type="ECO:0000313" key="2">
    <source>
        <dbReference type="EMBL" id="GGG24148.1"/>
    </source>
</evidence>
<sequence>MSYRKGLKGTLIQELQQDEKSGVSYKNTLLKKQVLEILSTRGNATLADLGRQLNVSTPKINELITELIAEGLVRDYGKSNAGVGRKPNIYGLEASSAHFIGVEVKRESINIGLMDFSEKLLKIELDIPFHLENSNESLDQLCTKIEEFINSTTVPKDKILAACVNISGRVNHKTGYSYSFFHLHQEPLSEIIRDKIGIHTYLENDTRGMAFGEFYSGVVTSEKSVLFVNIDEGIGMGIMIDGKLYYGKSGFAGEFGHIPLLANDIICHCGKKGCLETEASGLAITKQFQARLKQGATSIVTNTVSDLAKINLQHIIHAALNDDMLAIEIISEAGEKIGRGIAAIMNLFNPELIILGGALAETDAYIRLPIKAAINKYSLSLVSTDTELRMSSLGRKAGVMGACLLARDKILSIQ</sequence>
<dbReference type="Pfam" id="PF13412">
    <property type="entry name" value="HTH_24"/>
    <property type="match status" value="1"/>
</dbReference>
<gene>
    <name evidence="2" type="ORF">GCM10011323_29950</name>
</gene>
<name>A0ABQ1WB33_9BACT</name>
<dbReference type="InterPro" id="IPR036388">
    <property type="entry name" value="WH-like_DNA-bd_sf"/>
</dbReference>
<dbReference type="Gene3D" id="3.30.420.40">
    <property type="match status" value="2"/>
</dbReference>
<dbReference type="InterPro" id="IPR049874">
    <property type="entry name" value="ROK_cs"/>
</dbReference>
<dbReference type="SUPFAM" id="SSF53067">
    <property type="entry name" value="Actin-like ATPase domain"/>
    <property type="match status" value="2"/>
</dbReference>
<evidence type="ECO:0000313" key="3">
    <source>
        <dbReference type="Proteomes" id="UP000634043"/>
    </source>
</evidence>
<comment type="caution">
    <text evidence="2">The sequence shown here is derived from an EMBL/GenBank/DDBJ whole genome shotgun (WGS) entry which is preliminary data.</text>
</comment>
<proteinExistence type="inferred from homology"/>
<evidence type="ECO:0000256" key="1">
    <source>
        <dbReference type="ARBA" id="ARBA00006479"/>
    </source>
</evidence>
<dbReference type="SUPFAM" id="SSF46785">
    <property type="entry name" value="Winged helix' DNA-binding domain"/>
    <property type="match status" value="1"/>
</dbReference>
<dbReference type="PANTHER" id="PTHR18964:SF149">
    <property type="entry name" value="BIFUNCTIONAL UDP-N-ACETYLGLUCOSAMINE 2-EPIMERASE_N-ACETYLMANNOSAMINE KINASE"/>
    <property type="match status" value="1"/>
</dbReference>
<comment type="similarity">
    <text evidence="1">Belongs to the ROK (NagC/XylR) family.</text>
</comment>
<dbReference type="EMBL" id="BMFP01000006">
    <property type="protein sequence ID" value="GGG24148.1"/>
    <property type="molecule type" value="Genomic_DNA"/>
</dbReference>
<reference evidence="3" key="1">
    <citation type="journal article" date="2019" name="Int. J. Syst. Evol. Microbiol.">
        <title>The Global Catalogue of Microorganisms (GCM) 10K type strain sequencing project: providing services to taxonomists for standard genome sequencing and annotation.</title>
        <authorList>
            <consortium name="The Broad Institute Genomics Platform"/>
            <consortium name="The Broad Institute Genome Sequencing Center for Infectious Disease"/>
            <person name="Wu L."/>
            <person name="Ma J."/>
        </authorList>
    </citation>
    <scope>NUCLEOTIDE SEQUENCE [LARGE SCALE GENOMIC DNA]</scope>
    <source>
        <strain evidence="3">CGMCC 1.12749</strain>
    </source>
</reference>